<feature type="region of interest" description="Disordered" evidence="1">
    <location>
        <begin position="185"/>
        <end position="213"/>
    </location>
</feature>
<name>A0A644WS26_9ZZZZ</name>
<feature type="compositionally biased region" description="Basic residues" evidence="1">
    <location>
        <begin position="195"/>
        <end position="213"/>
    </location>
</feature>
<proteinExistence type="predicted"/>
<sequence length="213" mass="24233">MRTVVFILLLLSIGSNAQTPDLNQCVIDTTLKYGKTISPTYYSAVCTDFVIGVLGYFVELDSIDTVNIRIDQPRNSLEDVYSQIENGSPEPKGVYYALISKGIGIPIDDWTQVKRGDFVQFWYDHSWGHCGIVDSINVQEKVMWLHSSFPSTDGYGIQRFQIPDYSWFVRLTDIELPDTAKSAENTAFENDSASKKKKHDKRNKKNKRNKSAF</sequence>
<evidence type="ECO:0000256" key="1">
    <source>
        <dbReference type="SAM" id="MobiDB-lite"/>
    </source>
</evidence>
<dbReference type="AlphaFoldDB" id="A0A644WS26"/>
<organism evidence="2">
    <name type="scientific">bioreactor metagenome</name>
    <dbReference type="NCBI Taxonomy" id="1076179"/>
    <lineage>
        <taxon>unclassified sequences</taxon>
        <taxon>metagenomes</taxon>
        <taxon>ecological metagenomes</taxon>
    </lineage>
</organism>
<reference evidence="2" key="1">
    <citation type="submission" date="2019-08" db="EMBL/GenBank/DDBJ databases">
        <authorList>
            <person name="Kucharzyk K."/>
            <person name="Murdoch R.W."/>
            <person name="Higgins S."/>
            <person name="Loffler F."/>
        </authorList>
    </citation>
    <scope>NUCLEOTIDE SEQUENCE</scope>
</reference>
<protein>
    <submittedName>
        <fullName evidence="2">Uncharacterized protein</fullName>
    </submittedName>
</protein>
<dbReference type="EMBL" id="VSSQ01001097">
    <property type="protein sequence ID" value="MPM05073.1"/>
    <property type="molecule type" value="Genomic_DNA"/>
</dbReference>
<evidence type="ECO:0000313" key="2">
    <source>
        <dbReference type="EMBL" id="MPM05073.1"/>
    </source>
</evidence>
<gene>
    <name evidence="2" type="ORF">SDC9_51357</name>
</gene>
<accession>A0A644WS26</accession>
<comment type="caution">
    <text evidence="2">The sequence shown here is derived from an EMBL/GenBank/DDBJ whole genome shotgun (WGS) entry which is preliminary data.</text>
</comment>